<evidence type="ECO:0000313" key="1">
    <source>
        <dbReference type="EMBL" id="WZP16088.1"/>
    </source>
</evidence>
<dbReference type="Proteomes" id="UP001448858">
    <property type="component" value="Chromosome"/>
</dbReference>
<protein>
    <submittedName>
        <fullName evidence="1">Uncharacterized protein</fullName>
    </submittedName>
</protein>
<sequence>MSISSDTSCVSFIPGHNTPASRSGGPAGFDDWVDVQAYADIDLDLLQLVVDGRQQLMWFHDLAALALALAGSGGAAQWCARYSTLLVPGGFNSPARRSFFSLAAPEGVRPCQRVRAASGVEAAPAPVG</sequence>
<organism evidence="1 2">
    <name type="scientific">Arthrobacter citreus</name>
    <dbReference type="NCBI Taxonomy" id="1670"/>
    <lineage>
        <taxon>Bacteria</taxon>
        <taxon>Bacillati</taxon>
        <taxon>Actinomycetota</taxon>
        <taxon>Actinomycetes</taxon>
        <taxon>Micrococcales</taxon>
        <taxon>Micrococcaceae</taxon>
        <taxon>Arthrobacter</taxon>
    </lineage>
</organism>
<evidence type="ECO:0000313" key="2">
    <source>
        <dbReference type="Proteomes" id="UP001448858"/>
    </source>
</evidence>
<accession>A0ABZ2ZVC1</accession>
<reference evidence="1 2" key="1">
    <citation type="submission" date="2024-04" db="EMBL/GenBank/DDBJ databases">
        <title>Arthrobacter sp. from Plains bison fecal sample.</title>
        <authorList>
            <person name="Ruzzini A."/>
        </authorList>
    </citation>
    <scope>NUCLEOTIDE SEQUENCE [LARGE SCALE GENOMIC DNA]</scope>
    <source>
        <strain evidence="1 2">EINP1</strain>
    </source>
</reference>
<keyword evidence="2" id="KW-1185">Reference proteome</keyword>
<name>A0ABZ2ZVC1_9MICC</name>
<gene>
    <name evidence="1" type="ORF">AAE021_00400</name>
</gene>
<dbReference type="RefSeq" id="WP_342023735.1">
    <property type="nucleotide sequence ID" value="NZ_CP151657.1"/>
</dbReference>
<proteinExistence type="predicted"/>
<dbReference type="EMBL" id="CP151657">
    <property type="protein sequence ID" value="WZP16088.1"/>
    <property type="molecule type" value="Genomic_DNA"/>
</dbReference>